<dbReference type="Proteomes" id="UP000299102">
    <property type="component" value="Unassembled WGS sequence"/>
</dbReference>
<accession>A0A4C1WJ32</accession>
<sequence>MILTEDPVVSLPTHEVRVYFLAITVIRRREVPLNAEHSKAFFFSGTHLAPKINSCAVTGHIAGSKLPLTFALVFIEYITVGLGISSGEPIKANLSALRLVATERALCTHPQPIAASTPRPFSLIRLDKGFLNIQLSSPRRLHRVR</sequence>
<evidence type="ECO:0000313" key="2">
    <source>
        <dbReference type="Proteomes" id="UP000299102"/>
    </source>
</evidence>
<proteinExistence type="predicted"/>
<protein>
    <submittedName>
        <fullName evidence="1">Uncharacterized protein</fullName>
    </submittedName>
</protein>
<keyword evidence="2" id="KW-1185">Reference proteome</keyword>
<comment type="caution">
    <text evidence="1">The sequence shown here is derived from an EMBL/GenBank/DDBJ whole genome shotgun (WGS) entry which is preliminary data.</text>
</comment>
<evidence type="ECO:0000313" key="1">
    <source>
        <dbReference type="EMBL" id="GBP51428.1"/>
    </source>
</evidence>
<dbReference type="AlphaFoldDB" id="A0A4C1WJ32"/>
<name>A0A4C1WJ32_EUMVA</name>
<reference evidence="1 2" key="1">
    <citation type="journal article" date="2019" name="Commun. Biol.">
        <title>The bagworm genome reveals a unique fibroin gene that provides high tensile strength.</title>
        <authorList>
            <person name="Kono N."/>
            <person name="Nakamura H."/>
            <person name="Ohtoshi R."/>
            <person name="Tomita M."/>
            <person name="Numata K."/>
            <person name="Arakawa K."/>
        </authorList>
    </citation>
    <scope>NUCLEOTIDE SEQUENCE [LARGE SCALE GENOMIC DNA]</scope>
</reference>
<organism evidence="1 2">
    <name type="scientific">Eumeta variegata</name>
    <name type="common">Bagworm moth</name>
    <name type="synonym">Eumeta japonica</name>
    <dbReference type="NCBI Taxonomy" id="151549"/>
    <lineage>
        <taxon>Eukaryota</taxon>
        <taxon>Metazoa</taxon>
        <taxon>Ecdysozoa</taxon>
        <taxon>Arthropoda</taxon>
        <taxon>Hexapoda</taxon>
        <taxon>Insecta</taxon>
        <taxon>Pterygota</taxon>
        <taxon>Neoptera</taxon>
        <taxon>Endopterygota</taxon>
        <taxon>Lepidoptera</taxon>
        <taxon>Glossata</taxon>
        <taxon>Ditrysia</taxon>
        <taxon>Tineoidea</taxon>
        <taxon>Psychidae</taxon>
        <taxon>Oiketicinae</taxon>
        <taxon>Eumeta</taxon>
    </lineage>
</organism>
<gene>
    <name evidence="1" type="ORF">EVAR_37264_1</name>
</gene>
<dbReference type="EMBL" id="BGZK01000581">
    <property type="protein sequence ID" value="GBP51428.1"/>
    <property type="molecule type" value="Genomic_DNA"/>
</dbReference>